<name>A0A6P1TH15_9FIRM</name>
<dbReference type="Gene3D" id="1.10.10.10">
    <property type="entry name" value="Winged helix-like DNA-binding domain superfamily/Winged helix DNA-binding domain"/>
    <property type="match status" value="1"/>
</dbReference>
<dbReference type="InterPro" id="IPR050679">
    <property type="entry name" value="Bact_HTH_transcr_reg"/>
</dbReference>
<dbReference type="SMART" id="SM00345">
    <property type="entry name" value="HTH_GNTR"/>
    <property type="match status" value="1"/>
</dbReference>
<evidence type="ECO:0000256" key="2">
    <source>
        <dbReference type="ARBA" id="ARBA00023125"/>
    </source>
</evidence>
<keyword evidence="1" id="KW-0805">Transcription regulation</keyword>
<evidence type="ECO:0000256" key="3">
    <source>
        <dbReference type="ARBA" id="ARBA00023163"/>
    </source>
</evidence>
<dbReference type="AlphaFoldDB" id="A0A6P1TH15"/>
<evidence type="ECO:0000313" key="5">
    <source>
        <dbReference type="EMBL" id="QHQ60444.1"/>
    </source>
</evidence>
<proteinExistence type="predicted"/>
<accession>A0A6P1TH15</accession>
<dbReference type="InterPro" id="IPR000524">
    <property type="entry name" value="Tscrpt_reg_HTH_GntR"/>
</dbReference>
<dbReference type="PRINTS" id="PR00035">
    <property type="entry name" value="HTHGNTR"/>
</dbReference>
<sequence length="87" mass="10033">MRNSFLYMNIYDDLRKKIEQGIYMDGDRIASEEELKNKFGVSMITVKKALSMLKEEGLLQRIPGVGTFVKGRNPVIGEEKKILSYQM</sequence>
<dbReference type="PANTHER" id="PTHR44846:SF1">
    <property type="entry name" value="MANNOSYL-D-GLYCERATE TRANSPORT_METABOLISM SYSTEM REPRESSOR MNGR-RELATED"/>
    <property type="match status" value="1"/>
</dbReference>
<reference evidence="5 6" key="1">
    <citation type="submission" date="2020-01" db="EMBL/GenBank/DDBJ databases">
        <title>Genome analysis of Anaerocolumna sp. CBA3638.</title>
        <authorList>
            <person name="Kim J."/>
            <person name="Roh S.W."/>
        </authorList>
    </citation>
    <scope>NUCLEOTIDE SEQUENCE [LARGE SCALE GENOMIC DNA]</scope>
    <source>
        <strain evidence="5 6">CBA3638</strain>
    </source>
</reference>
<evidence type="ECO:0000259" key="4">
    <source>
        <dbReference type="PROSITE" id="PS50949"/>
    </source>
</evidence>
<dbReference type="GO" id="GO:0003677">
    <property type="term" value="F:DNA binding"/>
    <property type="evidence" value="ECO:0007669"/>
    <property type="project" value="UniProtKB-KW"/>
</dbReference>
<dbReference type="CDD" id="cd07377">
    <property type="entry name" value="WHTH_GntR"/>
    <property type="match status" value="1"/>
</dbReference>
<dbReference type="PANTHER" id="PTHR44846">
    <property type="entry name" value="MANNOSYL-D-GLYCERATE TRANSPORT/METABOLISM SYSTEM REPRESSOR MNGR-RELATED"/>
    <property type="match status" value="1"/>
</dbReference>
<gene>
    <name evidence="5" type="ORF">Ana3638_06400</name>
</gene>
<dbReference type="InterPro" id="IPR036390">
    <property type="entry name" value="WH_DNA-bd_sf"/>
</dbReference>
<dbReference type="SUPFAM" id="SSF46785">
    <property type="entry name" value="Winged helix' DNA-binding domain"/>
    <property type="match status" value="1"/>
</dbReference>
<protein>
    <submittedName>
        <fullName evidence="5">GntR family transcriptional regulator</fullName>
    </submittedName>
</protein>
<dbReference type="GO" id="GO:0045892">
    <property type="term" value="P:negative regulation of DNA-templated transcription"/>
    <property type="evidence" value="ECO:0007669"/>
    <property type="project" value="TreeGrafter"/>
</dbReference>
<dbReference type="Proteomes" id="UP000464314">
    <property type="component" value="Chromosome"/>
</dbReference>
<dbReference type="KEGG" id="anr:Ana3638_06400"/>
<feature type="domain" description="HTH gntR-type" evidence="4">
    <location>
        <begin position="4"/>
        <end position="72"/>
    </location>
</feature>
<dbReference type="InterPro" id="IPR036388">
    <property type="entry name" value="WH-like_DNA-bd_sf"/>
</dbReference>
<evidence type="ECO:0000256" key="1">
    <source>
        <dbReference type="ARBA" id="ARBA00023015"/>
    </source>
</evidence>
<dbReference type="EMBL" id="CP048000">
    <property type="protein sequence ID" value="QHQ60444.1"/>
    <property type="molecule type" value="Genomic_DNA"/>
</dbReference>
<dbReference type="PROSITE" id="PS50949">
    <property type="entry name" value="HTH_GNTR"/>
    <property type="match status" value="1"/>
</dbReference>
<keyword evidence="6" id="KW-1185">Reference proteome</keyword>
<dbReference type="RefSeq" id="WP_161837280.1">
    <property type="nucleotide sequence ID" value="NZ_CP048000.1"/>
</dbReference>
<keyword evidence="2" id="KW-0238">DNA-binding</keyword>
<dbReference type="GO" id="GO:0003700">
    <property type="term" value="F:DNA-binding transcription factor activity"/>
    <property type="evidence" value="ECO:0007669"/>
    <property type="project" value="InterPro"/>
</dbReference>
<evidence type="ECO:0000313" key="6">
    <source>
        <dbReference type="Proteomes" id="UP000464314"/>
    </source>
</evidence>
<organism evidence="5 6">
    <name type="scientific">Anaerocolumna sedimenticola</name>
    <dbReference type="NCBI Taxonomy" id="2696063"/>
    <lineage>
        <taxon>Bacteria</taxon>
        <taxon>Bacillati</taxon>
        <taxon>Bacillota</taxon>
        <taxon>Clostridia</taxon>
        <taxon>Lachnospirales</taxon>
        <taxon>Lachnospiraceae</taxon>
        <taxon>Anaerocolumna</taxon>
    </lineage>
</organism>
<dbReference type="Pfam" id="PF00392">
    <property type="entry name" value="GntR"/>
    <property type="match status" value="1"/>
</dbReference>
<keyword evidence="3" id="KW-0804">Transcription</keyword>